<reference evidence="2 3" key="1">
    <citation type="submission" date="2017-03" db="EMBL/GenBank/DDBJ databases">
        <title>Genome sequence of Methanobrevibacter thaueri.</title>
        <authorList>
            <person name="Poehlein A."/>
            <person name="Seedorf H."/>
            <person name="Daniel R."/>
        </authorList>
    </citation>
    <scope>NUCLEOTIDE SEQUENCE [LARGE SCALE GENOMIC DNA]</scope>
    <source>
        <strain evidence="2 3">DSM 11995</strain>
    </source>
</reference>
<comment type="caution">
    <text evidence="2">The sequence shown here is derived from an EMBL/GenBank/DDBJ whole genome shotgun (WGS) entry which is preliminary data.</text>
</comment>
<name>A0A315XMX4_9EURY</name>
<dbReference type="OrthoDB" id="77348at2157"/>
<evidence type="ECO:0000256" key="1">
    <source>
        <dbReference type="SAM" id="Phobius"/>
    </source>
</evidence>
<gene>
    <name evidence="2" type="ORF">MBBTH_06330</name>
</gene>
<proteinExistence type="predicted"/>
<evidence type="ECO:0000313" key="2">
    <source>
        <dbReference type="EMBL" id="PWB87665.1"/>
    </source>
</evidence>
<keyword evidence="1" id="KW-0812">Transmembrane</keyword>
<dbReference type="Proteomes" id="UP000251717">
    <property type="component" value="Unassembled WGS sequence"/>
</dbReference>
<feature type="transmembrane region" description="Helical" evidence="1">
    <location>
        <begin position="7"/>
        <end position="28"/>
    </location>
</feature>
<dbReference type="RefSeq" id="WP_116591608.1">
    <property type="nucleotide sequence ID" value="NZ_MZGS01000017.1"/>
</dbReference>
<keyword evidence="1" id="KW-0472">Membrane</keyword>
<keyword evidence="1" id="KW-1133">Transmembrane helix</keyword>
<evidence type="ECO:0000313" key="3">
    <source>
        <dbReference type="Proteomes" id="UP000251717"/>
    </source>
</evidence>
<dbReference type="AlphaFoldDB" id="A0A315XMX4"/>
<protein>
    <submittedName>
        <fullName evidence="2">Uncharacterized protein</fullName>
    </submittedName>
</protein>
<accession>A0A315XMX4</accession>
<keyword evidence="3" id="KW-1185">Reference proteome</keyword>
<sequence>METKNMIIIAVVVVIIAILGVVFATGMLNGDDNKNVVTTPFKTDFMEGSFVGKVKLVNDDEKFMHSYRDKNHSITYNISTVDDSESLMDIYELQGVTNPEERSFNGNDWNIYFTQAIPGNDTNSSKDNDTMNIIIAQSQGKKQGYLIYMIIDSKSDVNSTMNTYGQSYTDYMKPLLESITLKKSDDVPKIYDQFGLTEDQFKQQMDMIHDYQAGNMSALG</sequence>
<organism evidence="2 3">
    <name type="scientific">Methanobrevibacter thaueri</name>
    <dbReference type="NCBI Taxonomy" id="190975"/>
    <lineage>
        <taxon>Archaea</taxon>
        <taxon>Methanobacteriati</taxon>
        <taxon>Methanobacteriota</taxon>
        <taxon>Methanomada group</taxon>
        <taxon>Methanobacteria</taxon>
        <taxon>Methanobacteriales</taxon>
        <taxon>Methanobacteriaceae</taxon>
        <taxon>Methanobrevibacter</taxon>
    </lineage>
</organism>
<dbReference type="EMBL" id="MZGS01000017">
    <property type="protein sequence ID" value="PWB87665.1"/>
    <property type="molecule type" value="Genomic_DNA"/>
</dbReference>